<proteinExistence type="predicted"/>
<name>A0A2R4P0J2_9BACT</name>
<gene>
    <name evidence="1" type="ORF">CCS77_1149</name>
</gene>
<sequence length="43" mass="5299">MRFAVGINAFNIWCIRRLLFLFKFSQNIFKISIRKNIIFYENL</sequence>
<dbReference type="EMBL" id="CP021642">
    <property type="protein sequence ID" value="AVX44210.1"/>
    <property type="molecule type" value="Genomic_DNA"/>
</dbReference>
<evidence type="ECO:0000313" key="1">
    <source>
        <dbReference type="EMBL" id="AVX44210.1"/>
    </source>
</evidence>
<reference evidence="1 2" key="1">
    <citation type="journal article" date="2018" name="Emerg. Microbes Infect.">
        <title>Genomic analysis of oral Campylobacter concisus strains identified a potential bacterial molecular marker associated with active Crohn's disease.</title>
        <authorList>
            <person name="Liu F."/>
            <person name="Ma R."/>
            <person name="Tay C.Y.A."/>
            <person name="Octavia S."/>
            <person name="Lan R."/>
            <person name="Chung H.K.L."/>
            <person name="Riordan S.M."/>
            <person name="Grimm M.C."/>
            <person name="Leong R.W."/>
            <person name="Tanaka M.M."/>
            <person name="Connor S."/>
            <person name="Zhang L."/>
        </authorList>
    </citation>
    <scope>NUCLEOTIDE SEQUENCE [LARGE SCALE GENOMIC DNA]</scope>
    <source>
        <strain evidence="1 2">P2CDO4</strain>
    </source>
</reference>
<dbReference type="Proteomes" id="UP000241854">
    <property type="component" value="Chromosome"/>
</dbReference>
<accession>A0A2R4P0J2</accession>
<protein>
    <submittedName>
        <fullName evidence="1">Uncharacterized protein</fullName>
    </submittedName>
</protein>
<evidence type="ECO:0000313" key="2">
    <source>
        <dbReference type="Proteomes" id="UP000241854"/>
    </source>
</evidence>
<organism evidence="1 2">
    <name type="scientific">Campylobacter concisus</name>
    <dbReference type="NCBI Taxonomy" id="199"/>
    <lineage>
        <taxon>Bacteria</taxon>
        <taxon>Pseudomonadati</taxon>
        <taxon>Campylobacterota</taxon>
        <taxon>Epsilonproteobacteria</taxon>
        <taxon>Campylobacterales</taxon>
        <taxon>Campylobacteraceae</taxon>
        <taxon>Campylobacter</taxon>
    </lineage>
</organism>
<dbReference type="AlphaFoldDB" id="A0A2R4P0J2"/>